<proteinExistence type="predicted"/>
<dbReference type="Proteomes" id="UP000706891">
    <property type="component" value="Unassembled WGS sequence"/>
</dbReference>
<feature type="coiled-coil region" evidence="1">
    <location>
        <begin position="20"/>
        <end position="47"/>
    </location>
</feature>
<name>A0A939B7K1_9BACT</name>
<dbReference type="RefSeq" id="WP_205104820.1">
    <property type="nucleotide sequence ID" value="NZ_JACJJG010000040.1"/>
</dbReference>
<keyword evidence="3" id="KW-1185">Reference proteome</keyword>
<evidence type="ECO:0000256" key="1">
    <source>
        <dbReference type="SAM" id="Coils"/>
    </source>
</evidence>
<dbReference type="EMBL" id="JACJJG010000040">
    <property type="protein sequence ID" value="MBM6673871.1"/>
    <property type="molecule type" value="Genomic_DNA"/>
</dbReference>
<reference evidence="2" key="2">
    <citation type="journal article" date="2021" name="Sci. Rep.">
        <title>The distribution of antibiotic resistance genes in chicken gut microbiota commensals.</title>
        <authorList>
            <person name="Juricova H."/>
            <person name="Matiasovicova J."/>
            <person name="Kubasova T."/>
            <person name="Cejkova D."/>
            <person name="Rychlik I."/>
        </authorList>
    </citation>
    <scope>NUCLEOTIDE SEQUENCE</scope>
    <source>
        <strain evidence="2">An824</strain>
    </source>
</reference>
<sequence length="473" mass="53287">MEKECILLEINECGRGFSYTSSVESALSQAEQEIKHLDETIESVKTLKPDCDAIDYALAASSGALCGLLDVFLIGKPGESPLGDITDKWFENRTCDFARICGWKGNDENPTKSAIGFLERTFKVPYDQRGCGDSGSMVFGLNPSNHHFKSLAHNPSLLGLFFSILDQFTNSSHFVTNGELIELVEADGKFQLRGTNVFGKLWCGFANWIGHLMSDVSGASGSITRGTGIPSPLWTWTNSIIAIKAKLHIPTNQFDKDINDLALNLFNEGYDIRFQTAQAIPVLINELVVRLLYAIRRMMKYYSQTEKECRSFKDLRNACEPFKNATVKRMLTVAHGTFCLIDIGDATVRGFATGGGSFNPVEFFLRLNIIGVGRLTISLYGETKREINYYKAKKDADFAKREKTIIEYYIEGLNILKEKYDDKEYLSFVEDLRNNEYIKAFVKTIELARKRNVPPTKILTTKIDIDNYFNPQK</sequence>
<dbReference type="AlphaFoldDB" id="A0A939B7K1"/>
<comment type="caution">
    <text evidence="2">The sequence shown here is derived from an EMBL/GenBank/DDBJ whole genome shotgun (WGS) entry which is preliminary data.</text>
</comment>
<organism evidence="2 3">
    <name type="scientific">Marseilla massiliensis</name>
    <dbReference type="NCBI Taxonomy" id="1841864"/>
    <lineage>
        <taxon>Bacteria</taxon>
        <taxon>Pseudomonadati</taxon>
        <taxon>Bacteroidota</taxon>
        <taxon>Bacteroidia</taxon>
        <taxon>Bacteroidales</taxon>
        <taxon>Prevotellaceae</taxon>
        <taxon>Marseilla</taxon>
    </lineage>
</organism>
<reference evidence="2" key="1">
    <citation type="submission" date="2020-08" db="EMBL/GenBank/DDBJ databases">
        <authorList>
            <person name="Cejkova D."/>
            <person name="Kubasova T."/>
            <person name="Jahodarova E."/>
            <person name="Rychlik I."/>
        </authorList>
    </citation>
    <scope>NUCLEOTIDE SEQUENCE</scope>
    <source>
        <strain evidence="2">An824</strain>
    </source>
</reference>
<gene>
    <name evidence="2" type="ORF">H6A34_08280</name>
</gene>
<evidence type="ECO:0000313" key="3">
    <source>
        <dbReference type="Proteomes" id="UP000706891"/>
    </source>
</evidence>
<keyword evidence="1" id="KW-0175">Coiled coil</keyword>
<protein>
    <submittedName>
        <fullName evidence="2">Uncharacterized protein</fullName>
    </submittedName>
</protein>
<accession>A0A939B7K1</accession>
<evidence type="ECO:0000313" key="2">
    <source>
        <dbReference type="EMBL" id="MBM6673871.1"/>
    </source>
</evidence>